<reference evidence="2 3" key="1">
    <citation type="submission" date="2019-01" db="EMBL/GenBank/DDBJ databases">
        <authorList>
            <person name="Adair T.L."/>
            <person name="Lucas L.G."/>
            <person name="Young A.M."/>
            <person name="Antrich S.C."/>
            <person name="Baird A.G."/>
            <person name="Dunn E.L."/>
            <person name="Fernandes B.I."/>
            <person name="Fraley E.G."/>
            <person name="Ghanem A.X."/>
            <person name="Gilbert M.G."/>
            <person name="Morris T.B."/>
            <person name="Nortch B.D."/>
            <person name="Overcash M.E."/>
            <person name="Pavleszek K.E."/>
            <person name="Pellegrini L.I.O."/>
            <person name="Pham L.T."/>
            <person name="Rule L.S."/>
            <person name="Schultz E.M."/>
            <person name="Smith J."/>
            <person name="Thong B.J."/>
            <person name="Turner H.A."/>
            <person name="Walker G."/>
            <person name="Whitaker Z.J."/>
            <person name="Wilsey R.N."/>
            <person name="Yanney R.L."/>
            <person name="Klyczek K."/>
            <person name="Garlena R.A."/>
            <person name="Russell D.A."/>
            <person name="Pope W.H."/>
            <person name="Jacobs-Sera D."/>
            <person name="Hatfull G.F."/>
        </authorList>
    </citation>
    <scope>NUCLEOTIDE SEQUENCE [LARGE SCALE GENOMIC DNA]</scope>
</reference>
<dbReference type="GeneID" id="80034317"/>
<evidence type="ECO:0000313" key="3">
    <source>
        <dbReference type="Proteomes" id="UP000290693"/>
    </source>
</evidence>
<evidence type="ECO:0000313" key="2">
    <source>
        <dbReference type="EMBL" id="QAY16088.1"/>
    </source>
</evidence>
<dbReference type="RefSeq" id="YP_010761201.1">
    <property type="nucleotide sequence ID" value="NC_073593.1"/>
</dbReference>
<dbReference type="EMBL" id="MK392368">
    <property type="protein sequence ID" value="QAY16088.1"/>
    <property type="molecule type" value="Genomic_DNA"/>
</dbReference>
<proteinExistence type="predicted"/>
<accession>A0A411CQ90</accession>
<feature type="region of interest" description="Disordered" evidence="1">
    <location>
        <begin position="113"/>
        <end position="148"/>
    </location>
</feature>
<dbReference type="Gene3D" id="1.10.260.40">
    <property type="entry name" value="lambda repressor-like DNA-binding domains"/>
    <property type="match status" value="1"/>
</dbReference>
<sequence>MRVLRNIALTSSLIKRTYCTLCATSAMISDMSTQPTHEESWIPSTDSFGARLALVRWRMGWNQKEAALACGISQPTWRGWELEGRGPRDLADVAARISARTGVDEYWIMTGKTHGGVHPSGPEGGERNPKSKAVSNLEPLDYKVGGSADESGDVIKFAPRWQPAFDQPVRKVA</sequence>
<name>A0A411CQ90_9CAUD</name>
<dbReference type="GO" id="GO:0003677">
    <property type="term" value="F:DNA binding"/>
    <property type="evidence" value="ECO:0007669"/>
    <property type="project" value="InterPro"/>
</dbReference>
<keyword evidence="3" id="KW-1185">Reference proteome</keyword>
<evidence type="ECO:0000256" key="1">
    <source>
        <dbReference type="SAM" id="MobiDB-lite"/>
    </source>
</evidence>
<dbReference type="CDD" id="cd00093">
    <property type="entry name" value="HTH_XRE"/>
    <property type="match status" value="1"/>
</dbReference>
<dbReference type="KEGG" id="vg:80034317"/>
<dbReference type="Proteomes" id="UP000290693">
    <property type="component" value="Segment"/>
</dbReference>
<dbReference type="InterPro" id="IPR010982">
    <property type="entry name" value="Lambda_DNA-bd_dom_sf"/>
</dbReference>
<dbReference type="InterPro" id="IPR001387">
    <property type="entry name" value="Cro/C1-type_HTH"/>
</dbReference>
<protein>
    <submittedName>
        <fullName evidence="2">Helix-turn-helix DNA binding protein</fullName>
    </submittedName>
</protein>
<organism evidence="2 3">
    <name type="scientific">Arthrobacter phage Elesar</name>
    <dbReference type="NCBI Taxonomy" id="2510522"/>
    <lineage>
        <taxon>Viruses</taxon>
        <taxon>Duplodnaviria</taxon>
        <taxon>Heunggongvirae</taxon>
        <taxon>Uroviricota</taxon>
        <taxon>Caudoviricetes</taxon>
        <taxon>Daemsvirinae</taxon>
        <taxon>Elesarvirus</taxon>
        <taxon>Elesarvirus elesar</taxon>
    </lineage>
</organism>
<gene>
    <name evidence="2" type="primary">37</name>
    <name evidence="2" type="ORF">SEA_ELESAR_37</name>
</gene>
<dbReference type="SUPFAM" id="SSF47413">
    <property type="entry name" value="lambda repressor-like DNA-binding domains"/>
    <property type="match status" value="1"/>
</dbReference>